<feature type="compositionally biased region" description="Pro residues" evidence="1">
    <location>
        <begin position="92"/>
        <end position="103"/>
    </location>
</feature>
<reference evidence="3" key="1">
    <citation type="journal article" date="2019" name="Int. J. Syst. Evol. Microbiol.">
        <title>The Global Catalogue of Microorganisms (GCM) 10K type strain sequencing project: providing services to taxonomists for standard genome sequencing and annotation.</title>
        <authorList>
            <consortium name="The Broad Institute Genomics Platform"/>
            <consortium name="The Broad Institute Genome Sequencing Center for Infectious Disease"/>
            <person name="Wu L."/>
            <person name="Ma J."/>
        </authorList>
    </citation>
    <scope>NUCLEOTIDE SEQUENCE [LARGE SCALE GENOMIC DNA]</scope>
    <source>
        <strain evidence="3">CCM 7526</strain>
    </source>
</reference>
<proteinExistence type="predicted"/>
<protein>
    <submittedName>
        <fullName evidence="2">Uncharacterized protein</fullName>
    </submittedName>
</protein>
<keyword evidence="3" id="KW-1185">Reference proteome</keyword>
<evidence type="ECO:0000313" key="3">
    <source>
        <dbReference type="Proteomes" id="UP001597183"/>
    </source>
</evidence>
<dbReference type="Proteomes" id="UP001597183">
    <property type="component" value="Unassembled WGS sequence"/>
</dbReference>
<comment type="caution">
    <text evidence="2">The sequence shown here is derived from an EMBL/GenBank/DDBJ whole genome shotgun (WGS) entry which is preliminary data.</text>
</comment>
<evidence type="ECO:0000256" key="1">
    <source>
        <dbReference type="SAM" id="MobiDB-lite"/>
    </source>
</evidence>
<dbReference type="RefSeq" id="WP_317793971.1">
    <property type="nucleotide sequence ID" value="NZ_AP028461.1"/>
</dbReference>
<name>A0ABW4A232_9ACTN</name>
<evidence type="ECO:0000313" key="2">
    <source>
        <dbReference type="EMBL" id="MFD1364112.1"/>
    </source>
</evidence>
<gene>
    <name evidence="2" type="ORF">ACFQ5G_02010</name>
</gene>
<feature type="compositionally biased region" description="Low complexity" evidence="1">
    <location>
        <begin position="81"/>
        <end position="91"/>
    </location>
</feature>
<sequence length="271" mass="28982">MPATRPAPPGDETDVPVDGVAPPVEPDVVAEAPAARSRRTSWIAGSVVLGLLVVGASAGELLARTHRGPDGEAVSTPGTNSASRVPASGSVPPSPPLTIPSPPAGFKTVDYRDTLTIAVPQKWLGGNDSWSSPDERPHPWVHLIFIQDTVCAEVSAATYLTEREQGTKQYHAHHRIRLTDIDAPVGGTSAAEWEYTTTSTHYSQGGYGRYITRAITLANGDLYLFSVSMDADSRTELNREWAQMKPTLTRILNSARLIGVPSPSMPPSRTN</sequence>
<organism evidence="2 3">
    <name type="scientific">Actinoplanes sichuanensis</name>
    <dbReference type="NCBI Taxonomy" id="512349"/>
    <lineage>
        <taxon>Bacteria</taxon>
        <taxon>Bacillati</taxon>
        <taxon>Actinomycetota</taxon>
        <taxon>Actinomycetes</taxon>
        <taxon>Micromonosporales</taxon>
        <taxon>Micromonosporaceae</taxon>
        <taxon>Actinoplanes</taxon>
    </lineage>
</organism>
<dbReference type="EMBL" id="JBHTMK010000004">
    <property type="protein sequence ID" value="MFD1364112.1"/>
    <property type="molecule type" value="Genomic_DNA"/>
</dbReference>
<feature type="compositionally biased region" description="Low complexity" evidence="1">
    <location>
        <begin position="16"/>
        <end position="25"/>
    </location>
</feature>
<feature type="region of interest" description="Disordered" evidence="1">
    <location>
        <begin position="67"/>
        <end position="105"/>
    </location>
</feature>
<feature type="region of interest" description="Disordered" evidence="1">
    <location>
        <begin position="1"/>
        <end position="25"/>
    </location>
</feature>
<accession>A0ABW4A232</accession>